<evidence type="ECO:0000256" key="6">
    <source>
        <dbReference type="ARBA" id="ARBA00023295"/>
    </source>
</evidence>
<evidence type="ECO:0000259" key="12">
    <source>
        <dbReference type="Pfam" id="PF17652"/>
    </source>
</evidence>
<dbReference type="InterPro" id="IPR040720">
    <property type="entry name" value="GH81_C"/>
</dbReference>
<feature type="region of interest" description="Disordered" evidence="9">
    <location>
        <begin position="163"/>
        <end position="185"/>
    </location>
</feature>
<dbReference type="OrthoDB" id="4473401at2759"/>
<comment type="catalytic activity">
    <reaction evidence="1">
        <text>Hydrolysis of (1-&gt;3)-beta-D-glucosidic linkages in (1-&gt;3)-beta-D-glucans.</text>
        <dbReference type="EC" id="3.2.1.39"/>
    </reaction>
</comment>
<feature type="region of interest" description="Disordered" evidence="9">
    <location>
        <begin position="25"/>
        <end position="45"/>
    </location>
</feature>
<dbReference type="Pfam" id="PF03639">
    <property type="entry name" value="Glyco_hydro_81"/>
    <property type="match status" value="1"/>
</dbReference>
<keyword evidence="7" id="KW-0961">Cell wall biogenesis/degradation</keyword>
<evidence type="ECO:0000256" key="2">
    <source>
        <dbReference type="ARBA" id="ARBA00010730"/>
    </source>
</evidence>
<keyword evidence="6" id="KW-0326">Glycosidase</keyword>
<dbReference type="Pfam" id="PF17652">
    <property type="entry name" value="Glyco_hydro81C"/>
    <property type="match status" value="1"/>
</dbReference>
<dbReference type="GO" id="GO:0042973">
    <property type="term" value="F:glucan endo-1,3-beta-D-glucosidase activity"/>
    <property type="evidence" value="ECO:0007669"/>
    <property type="project" value="UniProtKB-EC"/>
</dbReference>
<dbReference type="InterPro" id="IPR005200">
    <property type="entry name" value="Endo-beta-glucanase"/>
</dbReference>
<organism evidence="13">
    <name type="scientific">Blumeria graminis f. sp. tritici 96224</name>
    <dbReference type="NCBI Taxonomy" id="1268274"/>
    <lineage>
        <taxon>Eukaryota</taxon>
        <taxon>Fungi</taxon>
        <taxon>Dikarya</taxon>
        <taxon>Ascomycota</taxon>
        <taxon>Pezizomycotina</taxon>
        <taxon>Leotiomycetes</taxon>
        <taxon>Erysiphales</taxon>
        <taxon>Erysiphaceae</taxon>
        <taxon>Blumeria</taxon>
    </lineage>
</organism>
<keyword evidence="5" id="KW-0119">Carbohydrate metabolism</keyword>
<dbReference type="GO" id="GO:0000272">
    <property type="term" value="P:polysaccharide catabolic process"/>
    <property type="evidence" value="ECO:0007669"/>
    <property type="project" value="UniProtKB-KW"/>
</dbReference>
<dbReference type="AlphaFoldDB" id="A0A381L3B5"/>
<comment type="similarity">
    <text evidence="2">Belongs to the glycosyl hydrolase 81 family.</text>
</comment>
<dbReference type="PROSITE" id="PS52008">
    <property type="entry name" value="GH81"/>
    <property type="match status" value="1"/>
</dbReference>
<feature type="compositionally biased region" description="Polar residues" evidence="9">
    <location>
        <begin position="28"/>
        <end position="42"/>
    </location>
</feature>
<evidence type="ECO:0000256" key="3">
    <source>
        <dbReference type="ARBA" id="ARBA00012780"/>
    </source>
</evidence>
<dbReference type="GO" id="GO:0052861">
    <property type="term" value="F:endo-1,3(4)-beta-glucanase activity"/>
    <property type="evidence" value="ECO:0007669"/>
    <property type="project" value="InterPro"/>
</dbReference>
<evidence type="ECO:0000256" key="9">
    <source>
        <dbReference type="SAM" id="MobiDB-lite"/>
    </source>
</evidence>
<dbReference type="PANTHER" id="PTHR31983">
    <property type="entry name" value="ENDO-1,3(4)-BETA-GLUCANASE 1"/>
    <property type="match status" value="1"/>
</dbReference>
<evidence type="ECO:0000256" key="8">
    <source>
        <dbReference type="ARBA" id="ARBA00023326"/>
    </source>
</evidence>
<keyword evidence="4" id="KW-0378">Hydrolase</keyword>
<dbReference type="GO" id="GO:0071555">
    <property type="term" value="P:cell wall organization"/>
    <property type="evidence" value="ECO:0007669"/>
    <property type="project" value="UniProtKB-KW"/>
</dbReference>
<evidence type="ECO:0000256" key="5">
    <source>
        <dbReference type="ARBA" id="ARBA00023277"/>
    </source>
</evidence>
<evidence type="ECO:0000256" key="10">
    <source>
        <dbReference type="SAM" id="SignalP"/>
    </source>
</evidence>
<name>A0A381L3B5_BLUGR</name>
<gene>
    <name evidence="13" type="ORF">BGT96224V2_LOCUS1602</name>
</gene>
<feature type="signal peptide" evidence="10">
    <location>
        <begin position="1"/>
        <end position="17"/>
    </location>
</feature>
<dbReference type="Gene3D" id="1.10.287.1170">
    <property type="entry name" value="glycoside hydrolase family 81 endo-[beta] glucanase"/>
    <property type="match status" value="1"/>
</dbReference>
<keyword evidence="8" id="KW-0624">Polysaccharide degradation</keyword>
<dbReference type="FunFam" id="2.70.98.30:FF:000006">
    <property type="entry name" value="Endo-1,3-beta-glucanase Engl1"/>
    <property type="match status" value="1"/>
</dbReference>
<feature type="domain" description="Glycosyl hydrolase family 81 C-terminal" evidence="12">
    <location>
        <begin position="506"/>
        <end position="855"/>
    </location>
</feature>
<feature type="domain" description="Glycosyl hydrolase family 81 N-terminal" evidence="11">
    <location>
        <begin position="175"/>
        <end position="497"/>
    </location>
</feature>
<evidence type="ECO:0000256" key="1">
    <source>
        <dbReference type="ARBA" id="ARBA00000382"/>
    </source>
</evidence>
<dbReference type="EC" id="3.2.1.39" evidence="3"/>
<keyword evidence="10" id="KW-0732">Signal</keyword>
<evidence type="ECO:0000313" key="13">
    <source>
        <dbReference type="EMBL" id="SUZ08409.1"/>
    </source>
</evidence>
<dbReference type="Gene3D" id="1.20.5.420">
    <property type="entry name" value="Immunoglobulin FC, subunit C"/>
    <property type="match status" value="1"/>
</dbReference>
<dbReference type="Gene3D" id="2.70.98.30">
    <property type="entry name" value="Golgi alpha-mannosidase II, domain 4"/>
    <property type="match status" value="1"/>
</dbReference>
<sequence>MDQLMLLVLVLAAIAGAKPVDQLKPGPITSSQLEAMPTPTSRSLERPSPIALVDDIFSTFILPSKNPQLIVTSTVTPIVAVRTTSTISGVMQILPSPGTLHPETLGTVLTTLDMLGHATNPPVIETQIPSPTKLISPASVTLRTGSIESTPISHNIFQPIATDSPPGVFSTRPDHPVPRKGIKSQTEPLSTNKFYSNFYLGSQTAQTWTHPYSLSWVKGGGSLKSWGMSITQLDASQKVYGPDASANPVGYFTHPLGILSLVLSSSELKSSTCLTTDSLTSMSANVNLHPDDSAPAQIVFPLVQGMGFVTAVFNSGTPTLESATLFRTFTKFSSAPKPCVSKFKMILEDDTTWLLYAYSPSGADLDFTVVSNDLIQATSEFEGTIQIAKIPSTDTTAEHLYDAACGAFATSVDISGSADGESGSYTFSFAKGGLANTTLAMFALPHHISSLSPEMSASVSTLQLETTTKGKATAIIADSWTMLEKLPTDMGFGPWNPQMQKKKYALSAATIKVIHTVACSEISQNMTKQTDLDSIYFSGKALAKFAGITYTLQELLGDPAMAQAGLENLKDSFALFSSNTNKFPLVYESAWKGIVSSATYSTGDPGVDFGNTYYNDHHFHYGYFILTAAIIGSMDPSWVSVNKAYVNTLVRDIANPSELDPYFPVSRSFDWYHGHSWAHGLYESFDGKDQESSSEDSMSAYALKMWGHVSGDSNMEARGNLQLAINARSIQNYYLYLRDNMVEPRKFTGNRVAGIMFENKIDYTTFFGSRPELIHGIHMLPLLPSSGLTRTQTFVQQEWDDFFSQGRVESAQGGWKSLLYANLAFIDAKSSWNYFSSSNFNDATLDGGASRTWYMALAAGNVLLSLPPPALIDI</sequence>
<dbReference type="EMBL" id="UIGY01000022">
    <property type="protein sequence ID" value="SUZ08409.1"/>
    <property type="molecule type" value="Genomic_DNA"/>
</dbReference>
<evidence type="ECO:0000256" key="7">
    <source>
        <dbReference type="ARBA" id="ARBA00023316"/>
    </source>
</evidence>
<evidence type="ECO:0000256" key="4">
    <source>
        <dbReference type="ARBA" id="ARBA00022801"/>
    </source>
</evidence>
<evidence type="ECO:0000259" key="11">
    <source>
        <dbReference type="Pfam" id="PF03639"/>
    </source>
</evidence>
<dbReference type="GO" id="GO:0009986">
    <property type="term" value="C:cell surface"/>
    <property type="evidence" value="ECO:0007669"/>
    <property type="project" value="TreeGrafter"/>
</dbReference>
<reference evidence="13" key="1">
    <citation type="submission" date="2018-07" db="EMBL/GenBank/DDBJ databases">
        <authorList>
            <person name="Quirk P.G."/>
            <person name="Krulwich T.A."/>
        </authorList>
    </citation>
    <scope>NUCLEOTIDE SEQUENCE</scope>
    <source>
        <strain evidence="13">96224</strain>
    </source>
</reference>
<proteinExistence type="inferred from homology"/>
<protein>
    <recommendedName>
        <fullName evidence="3">glucan endo-1,3-beta-D-glucosidase</fullName>
        <ecNumber evidence="3">3.2.1.39</ecNumber>
    </recommendedName>
</protein>
<accession>A0A381L3B5</accession>
<dbReference type="InterPro" id="IPR040451">
    <property type="entry name" value="GH81_N"/>
</dbReference>
<feature type="chain" id="PRO_5017012978" description="glucan endo-1,3-beta-D-glucosidase" evidence="10">
    <location>
        <begin position="18"/>
        <end position="874"/>
    </location>
</feature>
<dbReference type="PANTHER" id="PTHR31983:SF0">
    <property type="entry name" value="GLUCAN ENDO-1,3-BETA-D-GLUCOSIDASE 2"/>
    <property type="match status" value="1"/>
</dbReference>